<gene>
    <name evidence="1" type="ORF">g.23752</name>
</gene>
<dbReference type="AlphaFoldDB" id="A0A1B6HKF4"/>
<organism evidence="1">
    <name type="scientific">Homalodisca liturata</name>
    <dbReference type="NCBI Taxonomy" id="320908"/>
    <lineage>
        <taxon>Eukaryota</taxon>
        <taxon>Metazoa</taxon>
        <taxon>Ecdysozoa</taxon>
        <taxon>Arthropoda</taxon>
        <taxon>Hexapoda</taxon>
        <taxon>Insecta</taxon>
        <taxon>Pterygota</taxon>
        <taxon>Neoptera</taxon>
        <taxon>Paraneoptera</taxon>
        <taxon>Hemiptera</taxon>
        <taxon>Auchenorrhyncha</taxon>
        <taxon>Membracoidea</taxon>
        <taxon>Cicadellidae</taxon>
        <taxon>Cicadellinae</taxon>
        <taxon>Proconiini</taxon>
        <taxon>Homalodisca</taxon>
    </lineage>
</organism>
<accession>A0A1B6HKF4</accession>
<sequence>MLWEEDKLDIGVGNIIHSNQKCSQRCKTYEIACTTTVTMEIGSRPMETAQIEFTDSRFTTHSFSEKVGSTGVLFKVLKMKDSLFVWIGSSQEPKLVNMCVAMKNPYESLPLTTQVLGSRTDEMSPGLASQLTRRLNKPVFVGVNVELDRFLFPEVTKRLNEEIKKHPECF</sequence>
<dbReference type="EMBL" id="GECU01032544">
    <property type="protein sequence ID" value="JAS75162.1"/>
    <property type="molecule type" value="Transcribed_RNA"/>
</dbReference>
<evidence type="ECO:0008006" key="2">
    <source>
        <dbReference type="Google" id="ProtNLM"/>
    </source>
</evidence>
<dbReference type="InterPro" id="IPR032157">
    <property type="entry name" value="PAC4"/>
</dbReference>
<protein>
    <recommendedName>
        <fullName evidence="2">Proteasome assembly chaperone 4</fullName>
    </recommendedName>
</protein>
<reference evidence="1" key="1">
    <citation type="submission" date="2015-11" db="EMBL/GenBank/DDBJ databases">
        <title>De novo transcriptome assembly of four potential Pierce s Disease insect vectors from Arizona vineyards.</title>
        <authorList>
            <person name="Tassone E.E."/>
        </authorList>
    </citation>
    <scope>NUCLEOTIDE SEQUENCE</scope>
</reference>
<dbReference type="PANTHER" id="PTHR33559">
    <property type="entry name" value="PROTEASOME ASSEMBLY CHAPERONE 4"/>
    <property type="match status" value="1"/>
</dbReference>
<proteinExistence type="predicted"/>
<dbReference type="PANTHER" id="PTHR33559:SF1">
    <property type="entry name" value="PROTEASOME ASSEMBLY CHAPERONE 4"/>
    <property type="match status" value="1"/>
</dbReference>
<dbReference type="GO" id="GO:0043248">
    <property type="term" value="P:proteasome assembly"/>
    <property type="evidence" value="ECO:0007669"/>
    <property type="project" value="InterPro"/>
</dbReference>
<evidence type="ECO:0000313" key="1">
    <source>
        <dbReference type="EMBL" id="JAS75162.1"/>
    </source>
</evidence>
<name>A0A1B6HKF4_9HEMI</name>
<dbReference type="Pfam" id="PF16093">
    <property type="entry name" value="PAC4"/>
    <property type="match status" value="1"/>
</dbReference>